<feature type="transmembrane region" description="Helical" evidence="1">
    <location>
        <begin position="41"/>
        <end position="62"/>
    </location>
</feature>
<name>A0A1I3PJ72_9FLAO</name>
<proteinExistence type="predicted"/>
<dbReference type="AlphaFoldDB" id="A0A1I3PJ72"/>
<dbReference type="STRING" id="1144750.SAMN05443431_105126"/>
<feature type="transmembrane region" description="Helical" evidence="1">
    <location>
        <begin position="74"/>
        <end position="98"/>
    </location>
</feature>
<protein>
    <submittedName>
        <fullName evidence="2">Uncharacterized protein</fullName>
    </submittedName>
</protein>
<sequence length="210" mass="24816">MDELELLKKDWVKSDDKFERKSTAQLYPMLLKKSSSIVKTLFYISIAELVFWVAINTIPFLMSDAYRAKHEEMYTSNMFIILSLLSYAIILLFVYLLYRSHKSISVTDNAKKLMQNILKTRKIIKYYVLYNLVLASVSMILAFIYTSSHDPLLAEKIDHFTNKQYIAMIGMFMLVTIVFVAVIWLFYKLLYGILLRRLNRNYKELKKIEV</sequence>
<organism evidence="2 3">
    <name type="scientific">Olleya namhaensis</name>
    <dbReference type="NCBI Taxonomy" id="1144750"/>
    <lineage>
        <taxon>Bacteria</taxon>
        <taxon>Pseudomonadati</taxon>
        <taxon>Bacteroidota</taxon>
        <taxon>Flavobacteriia</taxon>
        <taxon>Flavobacteriales</taxon>
        <taxon>Flavobacteriaceae</taxon>
    </lineage>
</organism>
<evidence type="ECO:0000313" key="3">
    <source>
        <dbReference type="Proteomes" id="UP000199559"/>
    </source>
</evidence>
<keyword evidence="1" id="KW-0812">Transmembrane</keyword>
<keyword evidence="1" id="KW-0472">Membrane</keyword>
<evidence type="ECO:0000313" key="2">
    <source>
        <dbReference type="EMBL" id="SFJ21086.1"/>
    </source>
</evidence>
<dbReference type="EMBL" id="FORM01000005">
    <property type="protein sequence ID" value="SFJ21086.1"/>
    <property type="molecule type" value="Genomic_DNA"/>
</dbReference>
<feature type="transmembrane region" description="Helical" evidence="1">
    <location>
        <begin position="165"/>
        <end position="187"/>
    </location>
</feature>
<keyword evidence="1" id="KW-1133">Transmembrane helix</keyword>
<keyword evidence="3" id="KW-1185">Reference proteome</keyword>
<feature type="transmembrane region" description="Helical" evidence="1">
    <location>
        <begin position="127"/>
        <end position="145"/>
    </location>
</feature>
<evidence type="ECO:0000256" key="1">
    <source>
        <dbReference type="SAM" id="Phobius"/>
    </source>
</evidence>
<accession>A0A1I3PJ72</accession>
<gene>
    <name evidence="2" type="ORF">SAMN05443431_105126</name>
</gene>
<dbReference type="RefSeq" id="WP_090839763.1">
    <property type="nucleotide sequence ID" value="NZ_FORM01000005.1"/>
</dbReference>
<dbReference type="Proteomes" id="UP000199559">
    <property type="component" value="Unassembled WGS sequence"/>
</dbReference>
<reference evidence="3" key="1">
    <citation type="submission" date="2016-10" db="EMBL/GenBank/DDBJ databases">
        <authorList>
            <person name="Varghese N."/>
            <person name="Submissions S."/>
        </authorList>
    </citation>
    <scope>NUCLEOTIDE SEQUENCE [LARGE SCALE GENOMIC DNA]</scope>
    <source>
        <strain evidence="3">DSM 28881</strain>
    </source>
</reference>